<reference evidence="2 3" key="1">
    <citation type="submission" date="2018-06" db="EMBL/GenBank/DDBJ databases">
        <authorList>
            <consortium name="Pathogen Informatics"/>
            <person name="Doyle S."/>
        </authorList>
    </citation>
    <scope>NUCLEOTIDE SEQUENCE [LARGE SCALE GENOMIC DNA]</scope>
    <source>
        <strain evidence="2 3">NCTC10717</strain>
    </source>
</reference>
<evidence type="ECO:0000256" key="1">
    <source>
        <dbReference type="SAM" id="MobiDB-lite"/>
    </source>
</evidence>
<keyword evidence="3" id="KW-1185">Reference proteome</keyword>
<accession>A0A380N197</accession>
<organism evidence="2 3">
    <name type="scientific">Suttonella indologenes</name>
    <dbReference type="NCBI Taxonomy" id="13276"/>
    <lineage>
        <taxon>Bacteria</taxon>
        <taxon>Pseudomonadati</taxon>
        <taxon>Pseudomonadota</taxon>
        <taxon>Gammaproteobacteria</taxon>
        <taxon>Cardiobacteriales</taxon>
        <taxon>Cardiobacteriaceae</taxon>
        <taxon>Suttonella</taxon>
    </lineage>
</organism>
<feature type="region of interest" description="Disordered" evidence="1">
    <location>
        <begin position="141"/>
        <end position="160"/>
    </location>
</feature>
<evidence type="ECO:0000313" key="2">
    <source>
        <dbReference type="EMBL" id="SUO98264.1"/>
    </source>
</evidence>
<evidence type="ECO:0000313" key="3">
    <source>
        <dbReference type="Proteomes" id="UP000254575"/>
    </source>
</evidence>
<dbReference type="RefSeq" id="WP_115219111.1">
    <property type="nucleotide sequence ID" value="NZ_UHIA01000004.1"/>
</dbReference>
<dbReference type="Gene3D" id="2.160.20.160">
    <property type="match status" value="3"/>
</dbReference>
<dbReference type="SUPFAM" id="SSF141072">
    <property type="entry name" value="CalX-like"/>
    <property type="match status" value="3"/>
</dbReference>
<proteinExistence type="predicted"/>
<dbReference type="InterPro" id="IPR038081">
    <property type="entry name" value="CalX-like_sf"/>
</dbReference>
<dbReference type="Gene3D" id="2.60.40.2030">
    <property type="match status" value="3"/>
</dbReference>
<name>A0A380N197_9GAMM</name>
<dbReference type="Proteomes" id="UP000254575">
    <property type="component" value="Unassembled WGS sequence"/>
</dbReference>
<dbReference type="OrthoDB" id="5918423at2"/>
<protein>
    <submittedName>
        <fullName evidence="2">Uncharacterized protein</fullName>
    </submittedName>
</protein>
<dbReference type="EMBL" id="UHIA01000004">
    <property type="protein sequence ID" value="SUO98264.1"/>
    <property type="molecule type" value="Genomic_DNA"/>
</dbReference>
<gene>
    <name evidence="2" type="ORF">NCTC10717_02006</name>
</gene>
<sequence length="1488" mass="156896">MKNTNVNIIVNQQFVRSEDIVNQSLTIQAIPNMTLVLKDAETGMPLSGIKGKRVDDDLILSKEDEEVALIIADYYSMPNVELSGISENSIIAYNAPETVVEHSLSANTASSTATSANDGKAWIIGGLATLGVVGLAAAASGGSSNDNKHDNNSGNKPADASVSQINLVKSSINEGEALSATVKLSDKNGNAKLAFSLSGKGITADDYGTASFSNGVSKNADGTLNVPKGVDTFNITLPIKADKATEGNETLAIKVGDKTQNVTIADTSVASKTPTKDAAVTTLSTAKSSINEGDTLSATVKLSDKNGNAKLAFSLSGKGITADDYGTASFSNGVSKNADGTLNVPKGVDTFNITLPIKADKATEGNETLAIKVGDKTQNVTIADTSVASKTPTKDAVVTTLSTVKSSINEGEALSATVKLSDKNGNAKLAFSLSGKGITADDYGTASFSNGVSKNADGTLNVPKGVDTFNITLPIKADKATEGNETLAIKVGDKTQNVTIADTSVAVVQGINLDTRVIDNKWDLQGGPTEKDRLGDIYHFYEKENGNFLSYLYHHTDGKGTLTTNGDDIIRVGDYGRVEYGGKGQISPRSSDTVVSVDLADGNDHLSAFGQYEATVYTGKGNDVYHVNYIGIIRDSSSDPSNQFSRVFMEEGNDELETLNISFSHIYLGSGNDKIKVKNDVEGSIINLGTDNFKYTYDGKEYDNYIKYKDIYSNAQRVLSKAVDSADASNEVVITGLLNGSTIYGGASNDHINIKDAYQSVIKLGDGDNTISVNNTAGSLSRQYNSTITTGSGNDIVTLKGTDKLFDMNLGSGNNKITIIESENKSDLSYEQKGNINTGEGNDIVTIKAGYSEGNINLGDGENELHITVSHKHTSNIITGKDKDSISIVGVIDGGKISTGGGDDKVEINGGESHKYLLGNAEIDLGDGNNELIFTGNISENYSVIAQGGNDKFTVNGNTAAFVNLGDGKNVIKVTGYGLGTFITGKDDDVIELGASSDITKIDVGEGNNRIIINKGDKGTILDRDTLIKAGDGDDILEIDGSITDMTYLVPETGIKLGSGKNTINITGYNNLNIETKNGNDEITIGDNQGGSINVGEGNNTVKIRGTFGNTNSLTVSDHSFTSGNGNDILEIDKASVARNINMGDGNNTLKIGSVNKSNITMGNGNDIVDINGENLRGINLGNGENTLFINGGSGHVNIATGKDITTGKDKDNIHIKGSVSGGEKIETGDGGDRLIIEGNVGNIDGTTIKMGKDANELTIQGEIRNSNLTLGNGDDIIDLAANVTGDETHRALTNSILDAGDGNNTITLHRAIWDSTITTGNGNDNITIHDKAEDNSKIFLGDGNDVLSVKSISNYIDEINGGNGVDILNITGDNSFGNAINLQNHGFKGYHGINGFEFIDMTSANGEVNKLKINSVDIYKSYVDTLDDVDGLYIRGDVNGNERDKVEGVLNTFNKTSQTTRENVVYDIYENAQHGLKLYIQDGIEVM</sequence>